<proteinExistence type="predicted"/>
<comment type="caution">
    <text evidence="1">The sequence shown here is derived from an EMBL/GenBank/DDBJ whole genome shotgun (WGS) entry which is preliminary data.</text>
</comment>
<protein>
    <submittedName>
        <fullName evidence="1">799_t:CDS:1</fullName>
    </submittedName>
</protein>
<name>A0ACA9K8N0_9GLOM</name>
<evidence type="ECO:0000313" key="2">
    <source>
        <dbReference type="Proteomes" id="UP000789860"/>
    </source>
</evidence>
<dbReference type="EMBL" id="CAJVPM010001062">
    <property type="protein sequence ID" value="CAG8458780.1"/>
    <property type="molecule type" value="Genomic_DNA"/>
</dbReference>
<reference evidence="1" key="1">
    <citation type="submission" date="2021-06" db="EMBL/GenBank/DDBJ databases">
        <authorList>
            <person name="Kallberg Y."/>
            <person name="Tangrot J."/>
            <person name="Rosling A."/>
        </authorList>
    </citation>
    <scope>NUCLEOTIDE SEQUENCE</scope>
    <source>
        <strain evidence="1">AU212A</strain>
    </source>
</reference>
<accession>A0ACA9K8N0</accession>
<dbReference type="Proteomes" id="UP000789860">
    <property type="component" value="Unassembled WGS sequence"/>
</dbReference>
<evidence type="ECO:0000313" key="1">
    <source>
        <dbReference type="EMBL" id="CAG8458780.1"/>
    </source>
</evidence>
<keyword evidence="2" id="KW-1185">Reference proteome</keyword>
<gene>
    <name evidence="1" type="ORF">SCALOS_LOCUS1521</name>
</gene>
<feature type="non-terminal residue" evidence="1">
    <location>
        <position position="53"/>
    </location>
</feature>
<organism evidence="1 2">
    <name type="scientific">Scutellospora calospora</name>
    <dbReference type="NCBI Taxonomy" id="85575"/>
    <lineage>
        <taxon>Eukaryota</taxon>
        <taxon>Fungi</taxon>
        <taxon>Fungi incertae sedis</taxon>
        <taxon>Mucoromycota</taxon>
        <taxon>Glomeromycotina</taxon>
        <taxon>Glomeromycetes</taxon>
        <taxon>Diversisporales</taxon>
        <taxon>Gigasporaceae</taxon>
        <taxon>Scutellospora</taxon>
    </lineage>
</organism>
<sequence>MCINSPRGIQLEKPKITLEKLVSEKKEQIEYFFQNKANVVMSSYKSDSTTGLP</sequence>